<dbReference type="EMBL" id="JAGKQQ010000001">
    <property type="protein sequence ID" value="MBP3959667.1"/>
    <property type="molecule type" value="Genomic_DNA"/>
</dbReference>
<dbReference type="RefSeq" id="WP_210660399.1">
    <property type="nucleotide sequence ID" value="NZ_JAGKQQ010000001.1"/>
</dbReference>
<evidence type="ECO:0000313" key="3">
    <source>
        <dbReference type="Proteomes" id="UP000676565"/>
    </source>
</evidence>
<sequence>MTAARPLDPLTLLRPRRKITGISAILLPFTESGDADWPGFASHCVRTADAGLTPAVNMDTGFVNLLAPEQKNEVLDATRSALAGKSFVAGAFVGDAPGAPFDLDGYRRAVAAIVQRGGTPVIFQSHGLTALPDTELLAAYEAIGRDCDSFIAFELGTMFAPFGRIYSADLFRGLLGIRKCSGAKHSSLRRESEWQRLVIRDAVRPDFKVYTGNDLGIDMVMYGSDYLLGLSTFAPEQFARRDVYWSSGDARFYELNDVLQYLGFLAFRAPVPAYKHSAAMFLKLQGRIGCDATHPRSPHRPGTDRELLRGIADQLGILV</sequence>
<comment type="caution">
    <text evidence="2">The sequence shown here is derived from an EMBL/GenBank/DDBJ whole genome shotgun (WGS) entry which is preliminary data.</text>
</comment>
<evidence type="ECO:0000313" key="2">
    <source>
        <dbReference type="EMBL" id="MBP3959667.1"/>
    </source>
</evidence>
<organism evidence="2 3">
    <name type="scientific">Gemmata palustris</name>
    <dbReference type="NCBI Taxonomy" id="2822762"/>
    <lineage>
        <taxon>Bacteria</taxon>
        <taxon>Pseudomonadati</taxon>
        <taxon>Planctomycetota</taxon>
        <taxon>Planctomycetia</taxon>
        <taxon>Gemmatales</taxon>
        <taxon>Gemmataceae</taxon>
        <taxon>Gemmata</taxon>
    </lineage>
</organism>
<evidence type="ECO:0000256" key="1">
    <source>
        <dbReference type="ARBA" id="ARBA00023239"/>
    </source>
</evidence>
<accession>A0ABS5C1X7</accession>
<dbReference type="Gene3D" id="3.20.20.70">
    <property type="entry name" value="Aldolase class I"/>
    <property type="match status" value="1"/>
</dbReference>
<gene>
    <name evidence="2" type="ORF">J8F10_30850</name>
</gene>
<protein>
    <submittedName>
        <fullName evidence="2">Dihydrodipicolinate synthase family protein</fullName>
    </submittedName>
</protein>
<proteinExistence type="predicted"/>
<dbReference type="InterPro" id="IPR002220">
    <property type="entry name" value="DapA-like"/>
</dbReference>
<dbReference type="InterPro" id="IPR013785">
    <property type="entry name" value="Aldolase_TIM"/>
</dbReference>
<keyword evidence="3" id="KW-1185">Reference proteome</keyword>
<dbReference type="CDD" id="cd00408">
    <property type="entry name" value="DHDPS-like"/>
    <property type="match status" value="1"/>
</dbReference>
<dbReference type="SMART" id="SM01130">
    <property type="entry name" value="DHDPS"/>
    <property type="match status" value="1"/>
</dbReference>
<dbReference type="Proteomes" id="UP000676565">
    <property type="component" value="Unassembled WGS sequence"/>
</dbReference>
<reference evidence="2 3" key="1">
    <citation type="submission" date="2021-04" db="EMBL/GenBank/DDBJ databases">
        <authorList>
            <person name="Ivanova A."/>
        </authorList>
    </citation>
    <scope>NUCLEOTIDE SEQUENCE [LARGE SCALE GENOMIC DNA]</scope>
    <source>
        <strain evidence="2 3">G18</strain>
    </source>
</reference>
<dbReference type="SUPFAM" id="SSF51569">
    <property type="entry name" value="Aldolase"/>
    <property type="match status" value="1"/>
</dbReference>
<name>A0ABS5C1X7_9BACT</name>
<keyword evidence="1" id="KW-0456">Lyase</keyword>